<evidence type="ECO:0000256" key="1">
    <source>
        <dbReference type="SAM" id="MobiDB-lite"/>
    </source>
</evidence>
<accession>A0AAJ0H6U8</accession>
<dbReference type="EMBL" id="JAUIQD010000008">
    <property type="protein sequence ID" value="KAK3341658.1"/>
    <property type="molecule type" value="Genomic_DNA"/>
</dbReference>
<sequence>MLRSKDGSETNLVAEPAIGERASATPQQRLSRKRVLPLGHCWPGVWQSKSSPPESASRLGSRLVARRRIERRGGLMSDGSWHPAGVLPSSADCPSAPVRLCLSYRTSSSSARRGYHRRDRLCDHRRYSLQRISGGHPDKENPNVDRSAYRQKFDSGINDQFLWEYRAKEGTDSLFPYECHIIVLVAIMIYIGAQIK</sequence>
<reference evidence="3" key="1">
    <citation type="journal article" date="2023" name="Mol. Phylogenet. Evol.">
        <title>Genome-scale phylogeny and comparative genomics of the fungal order Sordariales.</title>
        <authorList>
            <person name="Hensen N."/>
            <person name="Bonometti L."/>
            <person name="Westerberg I."/>
            <person name="Brannstrom I.O."/>
            <person name="Guillou S."/>
            <person name="Cros-Aarteil S."/>
            <person name="Calhoun S."/>
            <person name="Haridas S."/>
            <person name="Kuo A."/>
            <person name="Mondo S."/>
            <person name="Pangilinan J."/>
            <person name="Riley R."/>
            <person name="LaButti K."/>
            <person name="Andreopoulos B."/>
            <person name="Lipzen A."/>
            <person name="Chen C."/>
            <person name="Yan M."/>
            <person name="Daum C."/>
            <person name="Ng V."/>
            <person name="Clum A."/>
            <person name="Steindorff A."/>
            <person name="Ohm R.A."/>
            <person name="Martin F."/>
            <person name="Silar P."/>
            <person name="Natvig D.O."/>
            <person name="Lalanne C."/>
            <person name="Gautier V."/>
            <person name="Ament-Velasquez S.L."/>
            <person name="Kruys A."/>
            <person name="Hutchinson M.I."/>
            <person name="Powell A.J."/>
            <person name="Barry K."/>
            <person name="Miller A.N."/>
            <person name="Grigoriev I.V."/>
            <person name="Debuchy R."/>
            <person name="Gladieux P."/>
            <person name="Hiltunen Thoren M."/>
            <person name="Johannesson H."/>
        </authorList>
    </citation>
    <scope>NUCLEOTIDE SEQUENCE</scope>
    <source>
        <strain evidence="3">CBS 955.72</strain>
    </source>
</reference>
<keyword evidence="2" id="KW-1133">Transmembrane helix</keyword>
<dbReference type="Proteomes" id="UP001275084">
    <property type="component" value="Unassembled WGS sequence"/>
</dbReference>
<keyword evidence="2" id="KW-0472">Membrane</keyword>
<evidence type="ECO:0000256" key="2">
    <source>
        <dbReference type="SAM" id="Phobius"/>
    </source>
</evidence>
<reference evidence="3" key="2">
    <citation type="submission" date="2023-06" db="EMBL/GenBank/DDBJ databases">
        <authorList>
            <consortium name="Lawrence Berkeley National Laboratory"/>
            <person name="Haridas S."/>
            <person name="Hensen N."/>
            <person name="Bonometti L."/>
            <person name="Westerberg I."/>
            <person name="Brannstrom I.O."/>
            <person name="Guillou S."/>
            <person name="Cros-Aarteil S."/>
            <person name="Calhoun S."/>
            <person name="Kuo A."/>
            <person name="Mondo S."/>
            <person name="Pangilinan J."/>
            <person name="Riley R."/>
            <person name="Labutti K."/>
            <person name="Andreopoulos B."/>
            <person name="Lipzen A."/>
            <person name="Chen C."/>
            <person name="Yanf M."/>
            <person name="Daum C."/>
            <person name="Ng V."/>
            <person name="Clum A."/>
            <person name="Steindorff A."/>
            <person name="Ohm R."/>
            <person name="Martin F."/>
            <person name="Silar P."/>
            <person name="Natvig D."/>
            <person name="Lalanne C."/>
            <person name="Gautier V."/>
            <person name="Ament-Velasquez S.L."/>
            <person name="Kruys A."/>
            <person name="Hutchinson M.I."/>
            <person name="Powell A.J."/>
            <person name="Barry K."/>
            <person name="Miller A.N."/>
            <person name="Grigoriev I.V."/>
            <person name="Debuchy R."/>
            <person name="Gladieux P."/>
            <person name="Thoren M.H."/>
            <person name="Johannesson H."/>
        </authorList>
    </citation>
    <scope>NUCLEOTIDE SEQUENCE</scope>
    <source>
        <strain evidence="3">CBS 955.72</strain>
    </source>
</reference>
<protein>
    <submittedName>
        <fullName evidence="3">Uncharacterized protein</fullName>
    </submittedName>
</protein>
<gene>
    <name evidence="3" type="ORF">B0T25DRAFT_349083</name>
</gene>
<keyword evidence="2" id="KW-0812">Transmembrane</keyword>
<evidence type="ECO:0000313" key="4">
    <source>
        <dbReference type="Proteomes" id="UP001275084"/>
    </source>
</evidence>
<comment type="caution">
    <text evidence="3">The sequence shown here is derived from an EMBL/GenBank/DDBJ whole genome shotgun (WGS) entry which is preliminary data.</text>
</comment>
<evidence type="ECO:0000313" key="3">
    <source>
        <dbReference type="EMBL" id="KAK3341658.1"/>
    </source>
</evidence>
<feature type="transmembrane region" description="Helical" evidence="2">
    <location>
        <begin position="174"/>
        <end position="193"/>
    </location>
</feature>
<dbReference type="AlphaFoldDB" id="A0AAJ0H6U8"/>
<proteinExistence type="predicted"/>
<organism evidence="3 4">
    <name type="scientific">Lasiosphaeria hispida</name>
    <dbReference type="NCBI Taxonomy" id="260671"/>
    <lineage>
        <taxon>Eukaryota</taxon>
        <taxon>Fungi</taxon>
        <taxon>Dikarya</taxon>
        <taxon>Ascomycota</taxon>
        <taxon>Pezizomycotina</taxon>
        <taxon>Sordariomycetes</taxon>
        <taxon>Sordariomycetidae</taxon>
        <taxon>Sordariales</taxon>
        <taxon>Lasiosphaeriaceae</taxon>
        <taxon>Lasiosphaeria</taxon>
    </lineage>
</organism>
<keyword evidence="4" id="KW-1185">Reference proteome</keyword>
<feature type="region of interest" description="Disordered" evidence="1">
    <location>
        <begin position="1"/>
        <end position="30"/>
    </location>
</feature>
<name>A0AAJ0H6U8_9PEZI</name>